<keyword evidence="1" id="KW-0808">Transferase</keyword>
<reference evidence="1 2" key="1">
    <citation type="submission" date="2017-04" db="EMBL/GenBank/DDBJ databases">
        <title>Accumulation and expression of multiple antibiotic resistance genes in Arcobacter cryaerophilus that thrives in sewage.</title>
        <authorList>
            <person name="Millar J.A."/>
            <person name="Raghavan R."/>
        </authorList>
    </citation>
    <scope>NUCLEOTIDE SEQUENCE [LARGE SCALE GENOMIC DNA]</scope>
    <source>
        <strain evidence="1 2">AZT-1</strain>
    </source>
</reference>
<feature type="non-terminal residue" evidence="1">
    <location>
        <position position="105"/>
    </location>
</feature>
<dbReference type="AlphaFoldDB" id="A0A1V9VB49"/>
<proteinExistence type="predicted"/>
<name>A0A1V9VB49_9BACT</name>
<dbReference type="Gene3D" id="3.30.70.2010">
    <property type="match status" value="1"/>
</dbReference>
<dbReference type="Proteomes" id="UP000192599">
    <property type="component" value="Unassembled WGS sequence"/>
</dbReference>
<dbReference type="Pfam" id="PF14790">
    <property type="entry name" value="THDPS_N"/>
    <property type="match status" value="1"/>
</dbReference>
<evidence type="ECO:0000313" key="2">
    <source>
        <dbReference type="Proteomes" id="UP000192599"/>
    </source>
</evidence>
<evidence type="ECO:0000313" key="1">
    <source>
        <dbReference type="EMBL" id="OQR41340.1"/>
    </source>
</evidence>
<accession>A0A1V9VB49</accession>
<gene>
    <name evidence="1" type="ORF">AS859_06295</name>
</gene>
<comment type="caution">
    <text evidence="1">The sequence shown here is derived from an EMBL/GenBank/DDBJ whole genome shotgun (WGS) entry which is preliminary data.</text>
</comment>
<sequence>MINTKEDFKALVESIEKESWYKQPLGFGIARVSRGVLNPKLILEATFPVVNWNENHKSAAVFLAALKQSGQNVDCTKSEAVFDMGDGFLGYCIEAFKPFYEEKEL</sequence>
<organism evidence="1 2">
    <name type="scientific">Aliarcobacter cryaerophilus</name>
    <dbReference type="NCBI Taxonomy" id="28198"/>
    <lineage>
        <taxon>Bacteria</taxon>
        <taxon>Pseudomonadati</taxon>
        <taxon>Campylobacterota</taxon>
        <taxon>Epsilonproteobacteria</taxon>
        <taxon>Campylobacterales</taxon>
        <taxon>Arcobacteraceae</taxon>
        <taxon>Aliarcobacter</taxon>
    </lineage>
</organism>
<dbReference type="EMBL" id="LNTC01000069">
    <property type="protein sequence ID" value="OQR41340.1"/>
    <property type="molecule type" value="Genomic_DNA"/>
</dbReference>
<dbReference type="GO" id="GO:0016740">
    <property type="term" value="F:transferase activity"/>
    <property type="evidence" value="ECO:0007669"/>
    <property type="project" value="UniProtKB-KW"/>
</dbReference>
<protein>
    <submittedName>
        <fullName evidence="1">2,3,4,5-tetrahydropyridine-2,6-carboxylate N-succinyltransferase</fullName>
    </submittedName>
</protein>